<evidence type="ECO:0000313" key="1">
    <source>
        <dbReference type="EMBL" id="WXA94553.1"/>
    </source>
</evidence>
<dbReference type="EMBL" id="CP089982">
    <property type="protein sequence ID" value="WXA94553.1"/>
    <property type="molecule type" value="Genomic_DNA"/>
</dbReference>
<gene>
    <name evidence="1" type="ORF">LZC95_50070</name>
</gene>
<sequence>MLEFTAGDYARHHREIRSHEAREPMFHPVKDAVGNITLQPLGDQEKRAIAFRQEIQQWIALGRTAPDPIRAWVDIGPREAEILLSFSKGNRNEAEPTVSMYRRDIARNVWKKNHQGMAFAKSGWFGDGHHRCRAVIESGKTVRVGIDFGVDDDAFATADMGRGRSVPDQLALRGLKNSTKMVAALRLCMSLAERKLYTIKWSLDEVETAFTTHETAIHAFAKLGTSRLPASFWGTLIYAHPVATDVLERLGDDVVRGEGITGTAYTLREYLTRRDVARPDPFVVAQRTLYAAKACIEGRQLTKFAPRDTDSIFAWFAAQRGR</sequence>
<accession>A0ABZ2KB20</accession>
<reference evidence="1 2" key="1">
    <citation type="submission" date="2021-12" db="EMBL/GenBank/DDBJ databases">
        <title>Discovery of the Pendulisporaceae a myxobacterial family with distinct sporulation behavior and unique specialized metabolism.</title>
        <authorList>
            <person name="Garcia R."/>
            <person name="Popoff A."/>
            <person name="Bader C.D."/>
            <person name="Loehr J."/>
            <person name="Walesch S."/>
            <person name="Walt C."/>
            <person name="Boldt J."/>
            <person name="Bunk B."/>
            <person name="Haeckl F.J.F.P.J."/>
            <person name="Gunesch A.P."/>
            <person name="Birkelbach J."/>
            <person name="Nuebel U."/>
            <person name="Pietschmann T."/>
            <person name="Bach T."/>
            <person name="Mueller R."/>
        </authorList>
    </citation>
    <scope>NUCLEOTIDE SEQUENCE [LARGE SCALE GENOMIC DNA]</scope>
    <source>
        <strain evidence="1 2">MSr12523</strain>
    </source>
</reference>
<proteinExistence type="predicted"/>
<name>A0ABZ2KB20_9BACT</name>
<dbReference type="RefSeq" id="WP_394845162.1">
    <property type="nucleotide sequence ID" value="NZ_CP089982.1"/>
</dbReference>
<organism evidence="1 2">
    <name type="scientific">Pendulispora brunnea</name>
    <dbReference type="NCBI Taxonomy" id="2905690"/>
    <lineage>
        <taxon>Bacteria</taxon>
        <taxon>Pseudomonadati</taxon>
        <taxon>Myxococcota</taxon>
        <taxon>Myxococcia</taxon>
        <taxon>Myxococcales</taxon>
        <taxon>Sorangiineae</taxon>
        <taxon>Pendulisporaceae</taxon>
        <taxon>Pendulispora</taxon>
    </lineage>
</organism>
<evidence type="ECO:0000313" key="2">
    <source>
        <dbReference type="Proteomes" id="UP001379533"/>
    </source>
</evidence>
<protein>
    <submittedName>
        <fullName evidence="1">Uncharacterized protein</fullName>
    </submittedName>
</protein>
<keyword evidence="2" id="KW-1185">Reference proteome</keyword>
<dbReference type="Proteomes" id="UP001379533">
    <property type="component" value="Chromosome"/>
</dbReference>